<evidence type="ECO:0000313" key="1">
    <source>
        <dbReference type="EMBL" id="MBF6353191.1"/>
    </source>
</evidence>
<name>A0ABS0D3X2_9NOCA</name>
<reference evidence="1 2" key="1">
    <citation type="submission" date="2020-10" db="EMBL/GenBank/DDBJ databases">
        <title>Identification of Nocardia species via Next-generation sequencing and recognition of intraspecies genetic diversity.</title>
        <authorList>
            <person name="Li P."/>
            <person name="Li P."/>
            <person name="Lu B."/>
        </authorList>
    </citation>
    <scope>NUCLEOTIDE SEQUENCE [LARGE SCALE GENOMIC DNA]</scope>
    <source>
        <strain evidence="1 2">BJ06-0143</strain>
    </source>
</reference>
<accession>A0ABS0D3X2</accession>
<dbReference type="Proteomes" id="UP000707731">
    <property type="component" value="Unassembled WGS sequence"/>
</dbReference>
<evidence type="ECO:0000313" key="2">
    <source>
        <dbReference type="Proteomes" id="UP000707731"/>
    </source>
</evidence>
<dbReference type="RefSeq" id="WP_195000135.1">
    <property type="nucleotide sequence ID" value="NZ_JADLQN010000001.1"/>
</dbReference>
<organism evidence="1 2">
    <name type="scientific">Nocardia higoensis</name>
    <dbReference type="NCBI Taxonomy" id="228599"/>
    <lineage>
        <taxon>Bacteria</taxon>
        <taxon>Bacillati</taxon>
        <taxon>Actinomycetota</taxon>
        <taxon>Actinomycetes</taxon>
        <taxon>Mycobacteriales</taxon>
        <taxon>Nocardiaceae</taxon>
        <taxon>Nocardia</taxon>
    </lineage>
</organism>
<keyword evidence="2" id="KW-1185">Reference proteome</keyword>
<evidence type="ECO:0008006" key="3">
    <source>
        <dbReference type="Google" id="ProtNLM"/>
    </source>
</evidence>
<comment type="caution">
    <text evidence="1">The sequence shown here is derived from an EMBL/GenBank/DDBJ whole genome shotgun (WGS) entry which is preliminary data.</text>
</comment>
<protein>
    <recommendedName>
        <fullName evidence="3">SRPBCC family protein</fullName>
    </recommendedName>
</protein>
<dbReference type="EMBL" id="JADLQN010000001">
    <property type="protein sequence ID" value="MBF6353191.1"/>
    <property type="molecule type" value="Genomic_DNA"/>
</dbReference>
<gene>
    <name evidence="1" type="ORF">IU449_01270</name>
</gene>
<sequence>MNETGVYEITVADRALSELINAVHDVAERPARPSERGWAARDVAIRDFPDVGAQGRAQRRPRENRPIAEVIVEADGIVRVDVRFVLAGGAATARFDTGCDTTGTLDTMRPASFARYLMTATMAALTVRGVRAELVRHIATA</sequence>
<proteinExistence type="predicted"/>